<proteinExistence type="predicted"/>
<dbReference type="Proteomes" id="UP000243542">
    <property type="component" value="Unassembled WGS sequence"/>
</dbReference>
<organism evidence="2 3">
    <name type="scientific">Amycolatopsis sulphurea</name>
    <dbReference type="NCBI Taxonomy" id="76022"/>
    <lineage>
        <taxon>Bacteria</taxon>
        <taxon>Bacillati</taxon>
        <taxon>Actinomycetota</taxon>
        <taxon>Actinomycetes</taxon>
        <taxon>Pseudonocardiales</taxon>
        <taxon>Pseudonocardiaceae</taxon>
        <taxon>Amycolatopsis</taxon>
    </lineage>
</organism>
<feature type="compositionally biased region" description="Basic and acidic residues" evidence="1">
    <location>
        <begin position="48"/>
        <end position="57"/>
    </location>
</feature>
<feature type="compositionally biased region" description="Low complexity" evidence="1">
    <location>
        <begin position="80"/>
        <end position="92"/>
    </location>
</feature>
<evidence type="ECO:0000256" key="1">
    <source>
        <dbReference type="SAM" id="MobiDB-lite"/>
    </source>
</evidence>
<name>A0A2A9G0Z0_9PSEU</name>
<gene>
    <name evidence="2" type="ORF">ATK36_0364</name>
</gene>
<comment type="caution">
    <text evidence="2">The sequence shown here is derived from an EMBL/GenBank/DDBJ whole genome shotgun (WGS) entry which is preliminary data.</text>
</comment>
<dbReference type="Pfam" id="PF14013">
    <property type="entry name" value="MT0933_antitox"/>
    <property type="match status" value="1"/>
</dbReference>
<evidence type="ECO:0000313" key="3">
    <source>
        <dbReference type="Proteomes" id="UP000243542"/>
    </source>
</evidence>
<protein>
    <submittedName>
        <fullName evidence="2">Antitoxin protein of toxin-antitoxin system</fullName>
    </submittedName>
</protein>
<feature type="region of interest" description="Disordered" evidence="1">
    <location>
        <begin position="1"/>
        <end position="92"/>
    </location>
</feature>
<evidence type="ECO:0000313" key="2">
    <source>
        <dbReference type="EMBL" id="PFG56833.1"/>
    </source>
</evidence>
<accession>A0A2A9G0Z0</accession>
<dbReference type="InterPro" id="IPR028037">
    <property type="entry name" value="Antitoxin_Rv0909/MT0933"/>
</dbReference>
<feature type="compositionally biased region" description="Basic and acidic residues" evidence="1">
    <location>
        <begin position="1"/>
        <end position="38"/>
    </location>
</feature>
<feature type="compositionally biased region" description="Gly residues" evidence="1">
    <location>
        <begin position="58"/>
        <end position="68"/>
    </location>
</feature>
<reference evidence="2 3" key="1">
    <citation type="submission" date="2017-10" db="EMBL/GenBank/DDBJ databases">
        <title>Sequencing the genomes of 1000 actinobacteria strains.</title>
        <authorList>
            <person name="Klenk H.-P."/>
        </authorList>
    </citation>
    <scope>NUCLEOTIDE SEQUENCE [LARGE SCALE GENOMIC DNA]</scope>
    <source>
        <strain evidence="2 3">DSM 46092</strain>
    </source>
</reference>
<dbReference type="AlphaFoldDB" id="A0A2A9G0Z0"/>
<sequence length="92" mass="9603">MSFFDQAKEKLQEFTGGNKDKTGEGIDKAADFADEKTGGGHGDQIRQGADKLKEHFGGGDQPEGGGQPEAGQQPGGPQPGGQEQQFGDGQQQ</sequence>
<dbReference type="EMBL" id="PDJK01000001">
    <property type="protein sequence ID" value="PFG56833.1"/>
    <property type="molecule type" value="Genomic_DNA"/>
</dbReference>
<dbReference type="RefSeq" id="WP_098509530.1">
    <property type="nucleotide sequence ID" value="NZ_JBIAKZ010000019.1"/>
</dbReference>
<keyword evidence="3" id="KW-1185">Reference proteome</keyword>